<keyword evidence="2 4" id="KW-0238">DNA-binding</keyword>
<dbReference type="OrthoDB" id="9796019at2"/>
<dbReference type="Gene3D" id="1.10.10.60">
    <property type="entry name" value="Homeodomain-like"/>
    <property type="match status" value="1"/>
</dbReference>
<organism evidence="6 7">
    <name type="scientific">Mangrovactinospora gilvigrisea</name>
    <dbReference type="NCBI Taxonomy" id="1428644"/>
    <lineage>
        <taxon>Bacteria</taxon>
        <taxon>Bacillati</taxon>
        <taxon>Actinomycetota</taxon>
        <taxon>Actinomycetes</taxon>
        <taxon>Kitasatosporales</taxon>
        <taxon>Streptomycetaceae</taxon>
        <taxon>Mangrovactinospora</taxon>
    </lineage>
</organism>
<keyword evidence="1" id="KW-0805">Transcription regulation</keyword>
<dbReference type="EMBL" id="MLCF01000156">
    <property type="protein sequence ID" value="OIV35421.1"/>
    <property type="molecule type" value="Genomic_DNA"/>
</dbReference>
<dbReference type="InterPro" id="IPR009057">
    <property type="entry name" value="Homeodomain-like_sf"/>
</dbReference>
<dbReference type="InterPro" id="IPR036271">
    <property type="entry name" value="Tet_transcr_reg_TetR-rel_C_sf"/>
</dbReference>
<dbReference type="RefSeq" id="WP_071658641.1">
    <property type="nucleotide sequence ID" value="NZ_MLCF01000156.1"/>
</dbReference>
<feature type="DNA-binding region" description="H-T-H motif" evidence="4">
    <location>
        <begin position="39"/>
        <end position="58"/>
    </location>
</feature>
<dbReference type="GO" id="GO:0000976">
    <property type="term" value="F:transcription cis-regulatory region binding"/>
    <property type="evidence" value="ECO:0007669"/>
    <property type="project" value="TreeGrafter"/>
</dbReference>
<dbReference type="SUPFAM" id="SSF48498">
    <property type="entry name" value="Tetracyclin repressor-like, C-terminal domain"/>
    <property type="match status" value="1"/>
</dbReference>
<keyword evidence="3" id="KW-0804">Transcription</keyword>
<evidence type="ECO:0000256" key="3">
    <source>
        <dbReference type="ARBA" id="ARBA00023163"/>
    </source>
</evidence>
<evidence type="ECO:0000256" key="1">
    <source>
        <dbReference type="ARBA" id="ARBA00023015"/>
    </source>
</evidence>
<protein>
    <recommendedName>
        <fullName evidence="5">HTH tetR-type domain-containing protein</fullName>
    </recommendedName>
</protein>
<dbReference type="PROSITE" id="PS50977">
    <property type="entry name" value="HTH_TETR_2"/>
    <property type="match status" value="1"/>
</dbReference>
<feature type="domain" description="HTH tetR-type" evidence="5">
    <location>
        <begin position="16"/>
        <end position="76"/>
    </location>
</feature>
<dbReference type="PANTHER" id="PTHR30055">
    <property type="entry name" value="HTH-TYPE TRANSCRIPTIONAL REGULATOR RUTR"/>
    <property type="match status" value="1"/>
</dbReference>
<dbReference type="Pfam" id="PF16859">
    <property type="entry name" value="TetR_C_11"/>
    <property type="match status" value="1"/>
</dbReference>
<accession>A0A1J7B9Z7</accession>
<dbReference type="InterPro" id="IPR050109">
    <property type="entry name" value="HTH-type_TetR-like_transc_reg"/>
</dbReference>
<dbReference type="PANTHER" id="PTHR30055:SF148">
    <property type="entry name" value="TETR-FAMILY TRANSCRIPTIONAL REGULATOR"/>
    <property type="match status" value="1"/>
</dbReference>
<comment type="caution">
    <text evidence="6">The sequence shown here is derived from an EMBL/GenBank/DDBJ whole genome shotgun (WGS) entry which is preliminary data.</text>
</comment>
<dbReference type="Pfam" id="PF00440">
    <property type="entry name" value="TetR_N"/>
    <property type="match status" value="1"/>
</dbReference>
<proteinExistence type="predicted"/>
<evidence type="ECO:0000313" key="6">
    <source>
        <dbReference type="EMBL" id="OIV35421.1"/>
    </source>
</evidence>
<name>A0A1J7B9Z7_9ACTN</name>
<evidence type="ECO:0000256" key="2">
    <source>
        <dbReference type="ARBA" id="ARBA00023125"/>
    </source>
</evidence>
<dbReference type="InterPro" id="IPR011075">
    <property type="entry name" value="TetR_C"/>
</dbReference>
<dbReference type="GO" id="GO:0003700">
    <property type="term" value="F:DNA-binding transcription factor activity"/>
    <property type="evidence" value="ECO:0007669"/>
    <property type="project" value="TreeGrafter"/>
</dbReference>
<dbReference type="AlphaFoldDB" id="A0A1J7B9Z7"/>
<evidence type="ECO:0000313" key="7">
    <source>
        <dbReference type="Proteomes" id="UP000243342"/>
    </source>
</evidence>
<keyword evidence="7" id="KW-1185">Reference proteome</keyword>
<dbReference type="STRING" id="1428644.BIV57_21765"/>
<reference evidence="6 7" key="1">
    <citation type="submission" date="2016-10" db="EMBL/GenBank/DDBJ databases">
        <title>Genome sequence of Streptomyces gilvigriseus MUSC 26.</title>
        <authorList>
            <person name="Lee L.-H."/>
            <person name="Ser H.-L."/>
        </authorList>
    </citation>
    <scope>NUCLEOTIDE SEQUENCE [LARGE SCALE GENOMIC DNA]</scope>
    <source>
        <strain evidence="6 7">MUSC 26</strain>
    </source>
</reference>
<sequence length="201" mass="21941">MEPQSTAGAATTARRGRADQAIYEAVCELLAESGYERLTMDAVAARAQTSKATLYRHWTGKPDLVAHAVKCRFKGEDPRPPDTGSLRGDLLALLDGFRERVRSTDGDLYLGILTAMRQDPELARIMHRRSADTRDHAATCILQRARDRGDALRAAGGELPISAAMSELATRCMMRGEPADDRILERLVDEVVLPALSAHGS</sequence>
<dbReference type="SUPFAM" id="SSF46689">
    <property type="entry name" value="Homeodomain-like"/>
    <property type="match status" value="1"/>
</dbReference>
<dbReference type="Gene3D" id="1.10.357.10">
    <property type="entry name" value="Tetracycline Repressor, domain 2"/>
    <property type="match status" value="1"/>
</dbReference>
<dbReference type="Proteomes" id="UP000243342">
    <property type="component" value="Unassembled WGS sequence"/>
</dbReference>
<evidence type="ECO:0000256" key="4">
    <source>
        <dbReference type="PROSITE-ProRule" id="PRU00335"/>
    </source>
</evidence>
<evidence type="ECO:0000259" key="5">
    <source>
        <dbReference type="PROSITE" id="PS50977"/>
    </source>
</evidence>
<gene>
    <name evidence="6" type="ORF">BIV57_21765</name>
</gene>
<dbReference type="InterPro" id="IPR001647">
    <property type="entry name" value="HTH_TetR"/>
</dbReference>
<dbReference type="PRINTS" id="PR00455">
    <property type="entry name" value="HTHTETR"/>
</dbReference>